<feature type="domain" description="Parvovirus non-structural protein 1 helicase" evidence="2">
    <location>
        <begin position="213"/>
        <end position="343"/>
    </location>
</feature>
<feature type="compositionally biased region" description="Polar residues" evidence="1">
    <location>
        <begin position="420"/>
        <end position="434"/>
    </location>
</feature>
<organism evidence="3 4">
    <name type="scientific">Araneus ventricosus</name>
    <name type="common">Orbweaver spider</name>
    <name type="synonym">Epeira ventricosa</name>
    <dbReference type="NCBI Taxonomy" id="182803"/>
    <lineage>
        <taxon>Eukaryota</taxon>
        <taxon>Metazoa</taxon>
        <taxon>Ecdysozoa</taxon>
        <taxon>Arthropoda</taxon>
        <taxon>Chelicerata</taxon>
        <taxon>Arachnida</taxon>
        <taxon>Araneae</taxon>
        <taxon>Araneomorphae</taxon>
        <taxon>Entelegynae</taxon>
        <taxon>Araneoidea</taxon>
        <taxon>Araneidae</taxon>
        <taxon>Araneus</taxon>
    </lineage>
</organism>
<dbReference type="AlphaFoldDB" id="A0A4Y2BCT8"/>
<dbReference type="Pfam" id="PF01057">
    <property type="entry name" value="Parvo_NS1"/>
    <property type="match status" value="1"/>
</dbReference>
<dbReference type="Gene3D" id="3.40.50.300">
    <property type="entry name" value="P-loop containing nucleotide triphosphate hydrolases"/>
    <property type="match status" value="1"/>
</dbReference>
<proteinExistence type="predicted"/>
<accession>A0A4Y2BCT8</accession>
<protein>
    <recommendedName>
        <fullName evidence="2">Parvovirus non-structural protein 1 helicase domain-containing protein</fullName>
    </recommendedName>
</protein>
<evidence type="ECO:0000259" key="2">
    <source>
        <dbReference type="Pfam" id="PF01057"/>
    </source>
</evidence>
<dbReference type="InterPro" id="IPR027417">
    <property type="entry name" value="P-loop_NTPase"/>
</dbReference>
<evidence type="ECO:0000256" key="1">
    <source>
        <dbReference type="SAM" id="MobiDB-lite"/>
    </source>
</evidence>
<feature type="region of interest" description="Disordered" evidence="1">
    <location>
        <begin position="420"/>
        <end position="443"/>
    </location>
</feature>
<evidence type="ECO:0000313" key="3">
    <source>
        <dbReference type="EMBL" id="GBL90020.1"/>
    </source>
</evidence>
<gene>
    <name evidence="3" type="ORF">AVEN_178415_1</name>
</gene>
<dbReference type="GO" id="GO:0019079">
    <property type="term" value="P:viral genome replication"/>
    <property type="evidence" value="ECO:0007669"/>
    <property type="project" value="InterPro"/>
</dbReference>
<dbReference type="OrthoDB" id="8008816at2759"/>
<keyword evidence="4" id="KW-1185">Reference proteome</keyword>
<reference evidence="3 4" key="1">
    <citation type="journal article" date="2019" name="Sci. Rep.">
        <title>Orb-weaving spider Araneus ventricosus genome elucidates the spidroin gene catalogue.</title>
        <authorList>
            <person name="Kono N."/>
            <person name="Nakamura H."/>
            <person name="Ohtoshi R."/>
            <person name="Moran D.A.P."/>
            <person name="Shinohara A."/>
            <person name="Yoshida Y."/>
            <person name="Fujiwara M."/>
            <person name="Mori M."/>
            <person name="Tomita M."/>
            <person name="Arakawa K."/>
        </authorList>
    </citation>
    <scope>NUCLEOTIDE SEQUENCE [LARGE SCALE GENOMIC DNA]</scope>
</reference>
<dbReference type="EMBL" id="BGPR01000068">
    <property type="protein sequence ID" value="GBL90020.1"/>
    <property type="molecule type" value="Genomic_DNA"/>
</dbReference>
<name>A0A4Y2BCT8_ARAVE</name>
<sequence length="454" mass="52409">MSGISYSGIVFGLKHHQRLYDCRKVIELVHSLRIIISEHDAVADACERPGLHYHGIIEHGKDKNMDYNDAVVLLRTHCSYFKIELCDNPEQFVEELAQPPKKMMVIEIANSFNLKTYYSNISVADIRLKLGDFEKKVSKMEAVKLIISNISARITFDHAEIWNEINNFYCFTPDQLETLVTHSVDLVHQKMLGQSILELCGRFMGVPENYYTLQETTRLVVEWCQYQTIDVEEFTMNWVNCLDKRISYRNSLYFQGSSESGVYNIVHSIAEACTFIGEVDSESTGYTYIWEECLEKRCIIMRDPIFDERVFEELEKIFRGIGTFVPHRQSFLKYLHPTPVIVICSKNDKKNNLYLQRLQTSFLGSYKNLKPFVKLISDPRRLHPDWLNVLHMHFTGNKIDYTASCCEDTLDRSMDSDSSCEFTEEIGSNSSTEPVSRATPFAGCSPNPCCRQDS</sequence>
<dbReference type="InterPro" id="IPR001257">
    <property type="entry name" value="Parvovirus_NS1_helicase"/>
</dbReference>
<dbReference type="Proteomes" id="UP000499080">
    <property type="component" value="Unassembled WGS sequence"/>
</dbReference>
<evidence type="ECO:0000313" key="4">
    <source>
        <dbReference type="Proteomes" id="UP000499080"/>
    </source>
</evidence>
<comment type="caution">
    <text evidence="3">The sequence shown here is derived from an EMBL/GenBank/DDBJ whole genome shotgun (WGS) entry which is preliminary data.</text>
</comment>